<feature type="non-terminal residue" evidence="1">
    <location>
        <position position="1"/>
    </location>
</feature>
<reference evidence="1" key="1">
    <citation type="submission" date="2021-06" db="EMBL/GenBank/DDBJ databases">
        <authorList>
            <person name="Hodson N. C."/>
            <person name="Mongue J. A."/>
            <person name="Jaron S. K."/>
        </authorList>
    </citation>
    <scope>NUCLEOTIDE SEQUENCE</scope>
</reference>
<accession>A0A8J2PJ60</accession>
<protein>
    <submittedName>
        <fullName evidence="1">Uncharacterized protein</fullName>
    </submittedName>
</protein>
<name>A0A8J2PJ60_9HEXA</name>
<dbReference type="AlphaFoldDB" id="A0A8J2PJ60"/>
<proteinExistence type="predicted"/>
<organism evidence="1 2">
    <name type="scientific">Allacma fusca</name>
    <dbReference type="NCBI Taxonomy" id="39272"/>
    <lineage>
        <taxon>Eukaryota</taxon>
        <taxon>Metazoa</taxon>
        <taxon>Ecdysozoa</taxon>
        <taxon>Arthropoda</taxon>
        <taxon>Hexapoda</taxon>
        <taxon>Collembola</taxon>
        <taxon>Symphypleona</taxon>
        <taxon>Sminthuridae</taxon>
        <taxon>Allacma</taxon>
    </lineage>
</organism>
<dbReference type="EMBL" id="CAJVCH010530552">
    <property type="protein sequence ID" value="CAG7823783.1"/>
    <property type="molecule type" value="Genomic_DNA"/>
</dbReference>
<evidence type="ECO:0000313" key="1">
    <source>
        <dbReference type="EMBL" id="CAG7823783.1"/>
    </source>
</evidence>
<dbReference type="Proteomes" id="UP000708208">
    <property type="component" value="Unassembled WGS sequence"/>
</dbReference>
<keyword evidence="2" id="KW-1185">Reference proteome</keyword>
<comment type="caution">
    <text evidence="1">The sequence shown here is derived from an EMBL/GenBank/DDBJ whole genome shotgun (WGS) entry which is preliminary data.</text>
</comment>
<evidence type="ECO:0000313" key="2">
    <source>
        <dbReference type="Proteomes" id="UP000708208"/>
    </source>
</evidence>
<gene>
    <name evidence="1" type="ORF">AFUS01_LOCUS33977</name>
</gene>
<sequence>LVRICVQLVQHQNWGKIYQPNSDISTEVLNFVLTSNKDWVLIMQFHIQRTIQIFRRYLLLALTTLFLQHQAEVTM</sequence>